<keyword evidence="2" id="KW-1185">Reference proteome</keyword>
<dbReference type="EMBL" id="BMGG01000001">
    <property type="protein sequence ID" value="GGC48656.1"/>
    <property type="molecule type" value="Genomic_DNA"/>
</dbReference>
<gene>
    <name evidence="1" type="ORF">GCM10010994_04810</name>
</gene>
<evidence type="ECO:0000313" key="2">
    <source>
        <dbReference type="Proteomes" id="UP000637002"/>
    </source>
</evidence>
<comment type="caution">
    <text evidence="1">The sequence shown here is derived from an EMBL/GenBank/DDBJ whole genome shotgun (WGS) entry which is preliminary data.</text>
</comment>
<accession>A0A916X6X8</accession>
<evidence type="ECO:0000313" key="1">
    <source>
        <dbReference type="EMBL" id="GGC48656.1"/>
    </source>
</evidence>
<name>A0A916X6X8_9HYPH</name>
<dbReference type="Proteomes" id="UP000637002">
    <property type="component" value="Unassembled WGS sequence"/>
</dbReference>
<organism evidence="1 2">
    <name type="scientific">Chelatococcus reniformis</name>
    <dbReference type="NCBI Taxonomy" id="1494448"/>
    <lineage>
        <taxon>Bacteria</taxon>
        <taxon>Pseudomonadati</taxon>
        <taxon>Pseudomonadota</taxon>
        <taxon>Alphaproteobacteria</taxon>
        <taxon>Hyphomicrobiales</taxon>
        <taxon>Chelatococcaceae</taxon>
        <taxon>Chelatococcus</taxon>
    </lineage>
</organism>
<proteinExistence type="predicted"/>
<reference evidence="1" key="1">
    <citation type="journal article" date="2014" name="Int. J. Syst. Evol. Microbiol.">
        <title>Complete genome sequence of Corynebacterium casei LMG S-19264T (=DSM 44701T), isolated from a smear-ripened cheese.</title>
        <authorList>
            <consortium name="US DOE Joint Genome Institute (JGI-PGF)"/>
            <person name="Walter F."/>
            <person name="Albersmeier A."/>
            <person name="Kalinowski J."/>
            <person name="Ruckert C."/>
        </authorList>
    </citation>
    <scope>NUCLEOTIDE SEQUENCE</scope>
    <source>
        <strain evidence="1">CGMCC 1.12919</strain>
    </source>
</reference>
<protein>
    <submittedName>
        <fullName evidence="1">Uncharacterized protein</fullName>
    </submittedName>
</protein>
<dbReference type="AlphaFoldDB" id="A0A916X6X8"/>
<reference evidence="1" key="2">
    <citation type="submission" date="2020-09" db="EMBL/GenBank/DDBJ databases">
        <authorList>
            <person name="Sun Q."/>
            <person name="Zhou Y."/>
        </authorList>
    </citation>
    <scope>NUCLEOTIDE SEQUENCE</scope>
    <source>
        <strain evidence="1">CGMCC 1.12919</strain>
    </source>
</reference>
<sequence>MLALPDLERIISSASAITRVVLTPPPFCRGVGLDLFRFGPAGLDRRLVPTPCAHPGDRDPFNSPAVNVRRTAVLKDDDVTCALPPGAQQGCVSFPFIDLRRRSDLRFPKI</sequence>